<dbReference type="SUPFAM" id="SSF50939">
    <property type="entry name" value="Sialidases"/>
    <property type="match status" value="1"/>
</dbReference>
<dbReference type="PANTHER" id="PTHR43752">
    <property type="entry name" value="BNR/ASP-BOX REPEAT FAMILY PROTEIN"/>
    <property type="match status" value="1"/>
</dbReference>
<dbReference type="Gene3D" id="2.130.10.130">
    <property type="entry name" value="Integrin alpha, N-terminal"/>
    <property type="match status" value="3"/>
</dbReference>
<dbReference type="CDD" id="cd15482">
    <property type="entry name" value="Sialidase_non-viral"/>
    <property type="match status" value="1"/>
</dbReference>
<dbReference type="Proteomes" id="UP000317093">
    <property type="component" value="Chromosome"/>
</dbReference>
<name>A0A518B4T6_9BACT</name>
<dbReference type="InterPro" id="IPR013517">
    <property type="entry name" value="FG-GAP"/>
</dbReference>
<proteinExistence type="predicted"/>
<dbReference type="InterPro" id="IPR028994">
    <property type="entry name" value="Integrin_alpha_N"/>
</dbReference>
<keyword evidence="4" id="KW-1185">Reference proteome</keyword>
<evidence type="ECO:0000256" key="1">
    <source>
        <dbReference type="ARBA" id="ARBA00022729"/>
    </source>
</evidence>
<organism evidence="3 4">
    <name type="scientific">Kolteria novifilia</name>
    <dbReference type="NCBI Taxonomy" id="2527975"/>
    <lineage>
        <taxon>Bacteria</taxon>
        <taxon>Pseudomonadati</taxon>
        <taxon>Planctomycetota</taxon>
        <taxon>Planctomycetia</taxon>
        <taxon>Kolteriales</taxon>
        <taxon>Kolteriaceae</taxon>
        <taxon>Kolteria</taxon>
    </lineage>
</organism>
<keyword evidence="1" id="KW-0732">Signal</keyword>
<dbReference type="Pfam" id="PF13088">
    <property type="entry name" value="BNR_2"/>
    <property type="match status" value="1"/>
</dbReference>
<feature type="domain" description="Sialidase" evidence="2">
    <location>
        <begin position="700"/>
        <end position="978"/>
    </location>
</feature>
<evidence type="ECO:0000259" key="2">
    <source>
        <dbReference type="Pfam" id="PF13088"/>
    </source>
</evidence>
<reference evidence="3 4" key="1">
    <citation type="submission" date="2019-02" db="EMBL/GenBank/DDBJ databases">
        <title>Deep-cultivation of Planctomycetes and their phenomic and genomic characterization uncovers novel biology.</title>
        <authorList>
            <person name="Wiegand S."/>
            <person name="Jogler M."/>
            <person name="Boedeker C."/>
            <person name="Pinto D."/>
            <person name="Vollmers J."/>
            <person name="Rivas-Marin E."/>
            <person name="Kohn T."/>
            <person name="Peeters S.H."/>
            <person name="Heuer A."/>
            <person name="Rast P."/>
            <person name="Oberbeckmann S."/>
            <person name="Bunk B."/>
            <person name="Jeske O."/>
            <person name="Meyerdierks A."/>
            <person name="Storesund J.E."/>
            <person name="Kallscheuer N."/>
            <person name="Luecker S."/>
            <person name="Lage O.M."/>
            <person name="Pohl T."/>
            <person name="Merkel B.J."/>
            <person name="Hornburger P."/>
            <person name="Mueller R.-W."/>
            <person name="Bruemmer F."/>
            <person name="Labrenz M."/>
            <person name="Spormann A.M."/>
            <person name="Op den Camp H."/>
            <person name="Overmann J."/>
            <person name="Amann R."/>
            <person name="Jetten M.S.M."/>
            <person name="Mascher T."/>
            <person name="Medema M.H."/>
            <person name="Devos D.P."/>
            <person name="Kaster A.-K."/>
            <person name="Ovreas L."/>
            <person name="Rohde M."/>
            <person name="Galperin M.Y."/>
            <person name="Jogler C."/>
        </authorList>
    </citation>
    <scope>NUCLEOTIDE SEQUENCE [LARGE SCALE GENOMIC DNA]</scope>
    <source>
        <strain evidence="3 4">Pan216</strain>
    </source>
</reference>
<sequence length="1007" mass="111863">MFLGLSQRLICLGVFAGMLTAVTVARGEEATWKLQPLKYNDPDLVVDLGVGLWAFPLPMDYDDDGDLDLLVSCPDKPSNGTYYFENPSQDPKEKMPVFKPGVRLGPGHHFMLLSEVAGEPVVLRPGQEYRRDPKTKTFDFGQSTRIAAPSNPHAPTGRNIRANMWRYVDFDGDGDRDIIVGIGDWSDYSWDHAYDRQGRWKNGPLHGYVYLIANEGSDAEPRYAKTARRLSAAGRDIDVYGWPCPNMADFDGDGDLDLLCGEFLDGFTYFQNIGTRERPEFAAGERLDNDRGEPLVMHLQMITPTAIDWDRDGDLDLVVGDEDGRVALIENTGKLRDRLPVFRSPAYFQQQADTLKFGALATPFAYDWDGDGDEDILCGNTAGSIALFENKGDAANGLPRWAAPKRLRVVNGGGESEPFRVMAGPSGSIQGPCEAKWGYTTLSVADWDGDGDGDILYNSILAKLGLLRNDAGKLNDETFDSGREEMPPRWYWWQSPSSGALTQWRTTPLGVDFDGDKSLDLVMLDQEGYLTLRSRGGEAKRVFVDEDFEPLQLNSGRCGRSGRVKLAVVDWDRDGRLDILVNSQNATWYRNVASRDGKTVLKRVGNLAKRNVAGHTSSPAVCDFDKDGRPDLLVGSENGRIYHIAHDDCETFSPEAIALRQPATPATPLFPGVIKEEFIFNKAPFPQCHASTICDSSRGLIASWFGGKKEGAKDVGIWVSYHDGARWSSPREVANGIQHTSLRYPCWNPVLYQPPGDAATLLFFKVGPDPRKWWGELMVSHDRGRTFGERRRLPESIDGPVRCKPILLADGKTLLSGSSTEYDGWRVHFEAIELDDQQPSGPWSRIGPINDASKYNAIQPTLIHHKDGRLQALCRTKEGIVVTSFSSDGGKTWSPLEATSLPNPNSGIDAVTLDDGRFLLVYNPIGSPKSGWGRRDRLRLAQSHDGMNWETVGDFEQERGGEFSYPAIIQSADGKVHVTYTWKRRKIKHVEIDPEHLAVVKPDGDDR</sequence>
<dbReference type="AlphaFoldDB" id="A0A518B4T6"/>
<evidence type="ECO:0000313" key="3">
    <source>
        <dbReference type="EMBL" id="QDU61990.1"/>
    </source>
</evidence>
<dbReference type="PANTHER" id="PTHR43752:SF2">
    <property type="entry name" value="BNR_ASP-BOX REPEAT FAMILY PROTEIN"/>
    <property type="match status" value="1"/>
</dbReference>
<dbReference type="SUPFAM" id="SSF69318">
    <property type="entry name" value="Integrin alpha N-terminal domain"/>
    <property type="match status" value="2"/>
</dbReference>
<dbReference type="Gene3D" id="2.120.10.10">
    <property type="match status" value="1"/>
</dbReference>
<evidence type="ECO:0000313" key="4">
    <source>
        <dbReference type="Proteomes" id="UP000317093"/>
    </source>
</evidence>
<dbReference type="KEGG" id="knv:Pan216_28560"/>
<gene>
    <name evidence="3" type="ORF">Pan216_28560</name>
</gene>
<dbReference type="InterPro" id="IPR036278">
    <property type="entry name" value="Sialidase_sf"/>
</dbReference>
<dbReference type="InterPro" id="IPR011040">
    <property type="entry name" value="Sialidase"/>
</dbReference>
<dbReference type="EMBL" id="CP036279">
    <property type="protein sequence ID" value="QDU61990.1"/>
    <property type="molecule type" value="Genomic_DNA"/>
</dbReference>
<dbReference type="Pfam" id="PF13517">
    <property type="entry name" value="FG-GAP_3"/>
    <property type="match status" value="1"/>
</dbReference>
<protein>
    <submittedName>
        <fullName evidence="3">FG-GAP repeat protein</fullName>
    </submittedName>
</protein>
<accession>A0A518B4T6</accession>